<feature type="region of interest" description="Disordered" evidence="1">
    <location>
        <begin position="1"/>
        <end position="58"/>
    </location>
</feature>
<comment type="caution">
    <text evidence="3">The sequence shown here is derived from an EMBL/GenBank/DDBJ whole genome shotgun (WGS) entry which is preliminary data.</text>
</comment>
<evidence type="ECO:0000313" key="4">
    <source>
        <dbReference type="Proteomes" id="UP000444721"/>
    </source>
</evidence>
<dbReference type="CDD" id="cd00838">
    <property type="entry name" value="MPP_superfamily"/>
    <property type="match status" value="1"/>
</dbReference>
<dbReference type="EMBL" id="VFQX01000001">
    <property type="protein sequence ID" value="KAF0985018.1"/>
    <property type="molecule type" value="Genomic_DNA"/>
</dbReference>
<accession>A0A6A5CIG3</accession>
<feature type="compositionally biased region" description="Low complexity" evidence="1">
    <location>
        <begin position="234"/>
        <end position="249"/>
    </location>
</feature>
<feature type="region of interest" description="Disordered" evidence="1">
    <location>
        <begin position="229"/>
        <end position="260"/>
    </location>
</feature>
<keyword evidence="4" id="KW-1185">Reference proteome</keyword>
<evidence type="ECO:0000256" key="1">
    <source>
        <dbReference type="SAM" id="MobiDB-lite"/>
    </source>
</evidence>
<organism evidence="3 4">
    <name type="scientific">Naegleria fowleri</name>
    <name type="common">Brain eating amoeba</name>
    <dbReference type="NCBI Taxonomy" id="5763"/>
    <lineage>
        <taxon>Eukaryota</taxon>
        <taxon>Discoba</taxon>
        <taxon>Heterolobosea</taxon>
        <taxon>Tetramitia</taxon>
        <taxon>Eutetramitia</taxon>
        <taxon>Vahlkampfiidae</taxon>
        <taxon>Naegleria</taxon>
    </lineage>
</organism>
<dbReference type="VEuPathDB" id="AmoebaDB:NF0010550"/>
<feature type="compositionally biased region" description="Basic and acidic residues" evidence="1">
    <location>
        <begin position="19"/>
        <end position="50"/>
    </location>
</feature>
<proteinExistence type="predicted"/>
<evidence type="ECO:0000259" key="2">
    <source>
        <dbReference type="Pfam" id="PF00149"/>
    </source>
</evidence>
<dbReference type="OrthoDB" id="2412157at2759"/>
<gene>
    <name evidence="3" type="ORF">FDP41_000057</name>
</gene>
<dbReference type="PANTHER" id="PTHR37523:SF1">
    <property type="entry name" value="CALCINEURIN-LIKE PHOSPHOESTERASE DOMAIN-CONTAINING PROTEIN"/>
    <property type="match status" value="1"/>
</dbReference>
<dbReference type="Proteomes" id="UP000444721">
    <property type="component" value="Unassembled WGS sequence"/>
</dbReference>
<dbReference type="GeneID" id="68107275"/>
<dbReference type="InterPro" id="IPR029052">
    <property type="entry name" value="Metallo-depent_PP-like"/>
</dbReference>
<dbReference type="Pfam" id="PF00149">
    <property type="entry name" value="Metallophos"/>
    <property type="match status" value="1"/>
</dbReference>
<dbReference type="Gene3D" id="3.60.21.10">
    <property type="match status" value="1"/>
</dbReference>
<dbReference type="PANTHER" id="PTHR37523">
    <property type="entry name" value="METALLOPHOSPHOESTERASE"/>
    <property type="match status" value="1"/>
</dbReference>
<dbReference type="OMA" id="NVHGHTH"/>
<dbReference type="VEuPathDB" id="AmoebaDB:FDP41_000057"/>
<dbReference type="RefSeq" id="XP_044569731.1">
    <property type="nucleotide sequence ID" value="XM_044709252.1"/>
</dbReference>
<sequence length="375" mass="42469">MQNNNTEAEQHKPHHSLKRKLDHEEQLSVHNNNKEGLDARENQKKLKESSTNEGSTKTDIIAQPERLSILIMSDIHNYDIYFERVRKILDKNQVKVDVVLCPGDIVNIKTKEEYKSKEFQFESLKSVEKIAEGMLSFAPKVYLIPGNHDPDVMFENKLTQPKENIHLVHNSIVELREGLYLAGFGGSVPSFHISPPELVSTRAWKGYPHSTDEAYGKELAPLVERMKTEMNQPSSSSMPTTTLSTSRSSEVNTEQQEPKEASHYRQYIFMTHNGPANCDTTLFQKVDITSPKIISGSDALRGFIEQTELQSSCVCLVHGHTHLFRPSSSLVGTLPIVNPGSLMEGNFAVIQLERQTHLENRPFLLESVTSYRFKP</sequence>
<dbReference type="SUPFAM" id="SSF56300">
    <property type="entry name" value="Metallo-dependent phosphatases"/>
    <property type="match status" value="1"/>
</dbReference>
<reference evidence="3 4" key="1">
    <citation type="journal article" date="2019" name="Sci. Rep.">
        <title>Nanopore sequencing improves the draft genome of the human pathogenic amoeba Naegleria fowleri.</title>
        <authorList>
            <person name="Liechti N."/>
            <person name="Schurch N."/>
            <person name="Bruggmann R."/>
            <person name="Wittwer M."/>
        </authorList>
    </citation>
    <scope>NUCLEOTIDE SEQUENCE [LARGE SCALE GENOMIC DNA]</scope>
    <source>
        <strain evidence="3 4">ATCC 30894</strain>
    </source>
</reference>
<dbReference type="InterPro" id="IPR004843">
    <property type="entry name" value="Calcineurin-like_PHP"/>
</dbReference>
<feature type="domain" description="Calcineurin-like phosphoesterase" evidence="2">
    <location>
        <begin position="68"/>
        <end position="216"/>
    </location>
</feature>
<dbReference type="VEuPathDB" id="AmoebaDB:NfTy_026180"/>
<name>A0A6A5CIG3_NAEFO</name>
<evidence type="ECO:0000313" key="3">
    <source>
        <dbReference type="EMBL" id="KAF0985018.1"/>
    </source>
</evidence>
<dbReference type="AlphaFoldDB" id="A0A6A5CIG3"/>
<protein>
    <recommendedName>
        <fullName evidence="2">Calcineurin-like phosphoesterase domain-containing protein</fullName>
    </recommendedName>
</protein>
<dbReference type="GO" id="GO:0016787">
    <property type="term" value="F:hydrolase activity"/>
    <property type="evidence" value="ECO:0007669"/>
    <property type="project" value="InterPro"/>
</dbReference>